<organism evidence="8 9">
    <name type="scientific">Xenopus laevis</name>
    <name type="common">African clawed frog</name>
    <dbReference type="NCBI Taxonomy" id="8355"/>
    <lineage>
        <taxon>Eukaryota</taxon>
        <taxon>Metazoa</taxon>
        <taxon>Chordata</taxon>
        <taxon>Craniata</taxon>
        <taxon>Vertebrata</taxon>
        <taxon>Euteleostomi</taxon>
        <taxon>Amphibia</taxon>
        <taxon>Batrachia</taxon>
        <taxon>Anura</taxon>
        <taxon>Pipoidea</taxon>
        <taxon>Pipidae</taxon>
        <taxon>Xenopodinae</taxon>
        <taxon>Xenopus</taxon>
        <taxon>Xenopus</taxon>
    </lineage>
</organism>
<evidence type="ECO:0000256" key="1">
    <source>
        <dbReference type="ARBA" id="ARBA00004370"/>
    </source>
</evidence>
<dbReference type="EMBL" id="CM004478">
    <property type="protein sequence ID" value="OCT73476.1"/>
    <property type="molecule type" value="Genomic_DNA"/>
</dbReference>
<evidence type="ECO:0000256" key="2">
    <source>
        <dbReference type="ARBA" id="ARBA00006843"/>
    </source>
</evidence>
<feature type="transmembrane region" description="Helical" evidence="7">
    <location>
        <begin position="128"/>
        <end position="151"/>
    </location>
</feature>
<dbReference type="Pfam" id="PF04505">
    <property type="entry name" value="CD225"/>
    <property type="match status" value="1"/>
</dbReference>
<sequence length="211" mass="23386">MTDMSQDSGCYPILREPPPQYDSVYIDPPAYEPPNPSSITYSAPPTSLHLICPLPPYEPPPQSSTTITRSPESSPPSYSEHPPPYCITNPLHAPSLDLSSPVPSIHQQFEDPSLWDEITAEKKPNNCFMAWSIIIFILFPPIGLVSIIYTFKMRKLIREGELEKADKLNGTLIKLNMIGLIASFLMAVAIYILLPVLCTLEQAGALSMRST</sequence>
<evidence type="ECO:0000256" key="5">
    <source>
        <dbReference type="ARBA" id="ARBA00023136"/>
    </source>
</evidence>
<protein>
    <submittedName>
        <fullName evidence="8">Uncharacterized protein</fullName>
    </submittedName>
</protein>
<dbReference type="AlphaFoldDB" id="A0A974CIU7"/>
<keyword evidence="3 7" id="KW-0812">Transmembrane</keyword>
<feature type="compositionally biased region" description="Pro residues" evidence="6">
    <location>
        <begin position="53"/>
        <end position="62"/>
    </location>
</feature>
<comment type="subcellular location">
    <subcellularLocation>
        <location evidence="1">Membrane</location>
    </subcellularLocation>
</comment>
<comment type="similarity">
    <text evidence="2">Belongs to the CD225/Dispanin family.</text>
</comment>
<evidence type="ECO:0000256" key="4">
    <source>
        <dbReference type="ARBA" id="ARBA00022989"/>
    </source>
</evidence>
<evidence type="ECO:0000256" key="6">
    <source>
        <dbReference type="SAM" id="MobiDB-lite"/>
    </source>
</evidence>
<evidence type="ECO:0000313" key="9">
    <source>
        <dbReference type="Proteomes" id="UP000694892"/>
    </source>
</evidence>
<dbReference type="InterPro" id="IPR007593">
    <property type="entry name" value="CD225/Dispanin_fam"/>
</dbReference>
<feature type="compositionally biased region" description="Low complexity" evidence="6">
    <location>
        <begin position="70"/>
        <end position="80"/>
    </location>
</feature>
<evidence type="ECO:0000256" key="7">
    <source>
        <dbReference type="SAM" id="Phobius"/>
    </source>
</evidence>
<feature type="region of interest" description="Disordered" evidence="6">
    <location>
        <begin position="1"/>
        <end position="81"/>
    </location>
</feature>
<proteinExistence type="inferred from homology"/>
<dbReference type="GO" id="GO:0016020">
    <property type="term" value="C:membrane"/>
    <property type="evidence" value="ECO:0007669"/>
    <property type="project" value="UniProtKB-SubCell"/>
</dbReference>
<evidence type="ECO:0000256" key="3">
    <source>
        <dbReference type="ARBA" id="ARBA00022692"/>
    </source>
</evidence>
<feature type="transmembrane region" description="Helical" evidence="7">
    <location>
        <begin position="172"/>
        <end position="194"/>
    </location>
</feature>
<evidence type="ECO:0000313" key="8">
    <source>
        <dbReference type="EMBL" id="OCT73476.1"/>
    </source>
</evidence>
<dbReference type="Proteomes" id="UP000694892">
    <property type="component" value="Chromosome 7L"/>
</dbReference>
<dbReference type="OMA" id="NNCFMAW"/>
<name>A0A974CIU7_XENLA</name>
<keyword evidence="5 7" id="KW-0472">Membrane</keyword>
<keyword evidence="4 7" id="KW-1133">Transmembrane helix</keyword>
<accession>A0A974CIU7</accession>
<gene>
    <name evidence="8" type="ORF">XELAEV_18036453mg</name>
</gene>
<reference evidence="9" key="1">
    <citation type="journal article" date="2016" name="Nature">
        <title>Genome evolution in the allotetraploid frog Xenopus laevis.</title>
        <authorList>
            <person name="Session A.M."/>
            <person name="Uno Y."/>
            <person name="Kwon T."/>
            <person name="Chapman J.A."/>
            <person name="Toyoda A."/>
            <person name="Takahashi S."/>
            <person name="Fukui A."/>
            <person name="Hikosaka A."/>
            <person name="Suzuki A."/>
            <person name="Kondo M."/>
            <person name="van Heeringen S.J."/>
            <person name="Quigley I."/>
            <person name="Heinz S."/>
            <person name="Ogino H."/>
            <person name="Ochi H."/>
            <person name="Hellsten U."/>
            <person name="Lyons J.B."/>
            <person name="Simakov O."/>
            <person name="Putnam N."/>
            <person name="Stites J."/>
            <person name="Kuroki Y."/>
            <person name="Tanaka T."/>
            <person name="Michiue T."/>
            <person name="Watanabe M."/>
            <person name="Bogdanovic O."/>
            <person name="Lister R."/>
            <person name="Georgiou G."/>
            <person name="Paranjpe S.S."/>
            <person name="van Kruijsbergen I."/>
            <person name="Shu S."/>
            <person name="Carlson J."/>
            <person name="Kinoshita T."/>
            <person name="Ohta Y."/>
            <person name="Mawaribuchi S."/>
            <person name="Jenkins J."/>
            <person name="Grimwood J."/>
            <person name="Schmutz J."/>
            <person name="Mitros T."/>
            <person name="Mozaffari S.V."/>
            <person name="Suzuki Y."/>
            <person name="Haramoto Y."/>
            <person name="Yamamoto T.S."/>
            <person name="Takagi C."/>
            <person name="Heald R."/>
            <person name="Miller K."/>
            <person name="Haudenschild C."/>
            <person name="Kitzman J."/>
            <person name="Nakayama T."/>
            <person name="Izutsu Y."/>
            <person name="Robert J."/>
            <person name="Fortriede J."/>
            <person name="Burns K."/>
            <person name="Lotay V."/>
            <person name="Karimi K."/>
            <person name="Yasuoka Y."/>
            <person name="Dichmann D.S."/>
            <person name="Flajnik M.F."/>
            <person name="Houston D.W."/>
            <person name="Shendure J."/>
            <person name="DuPasquier L."/>
            <person name="Vize P.D."/>
            <person name="Zorn A.M."/>
            <person name="Ito M."/>
            <person name="Marcotte E.M."/>
            <person name="Wallingford J.B."/>
            <person name="Ito Y."/>
            <person name="Asashima M."/>
            <person name="Ueno N."/>
            <person name="Matsuda Y."/>
            <person name="Veenstra G.J."/>
            <person name="Fujiyama A."/>
            <person name="Harland R.M."/>
            <person name="Taira M."/>
            <person name="Rokhsar D.S."/>
        </authorList>
    </citation>
    <scope>NUCLEOTIDE SEQUENCE [LARGE SCALE GENOMIC DNA]</scope>
    <source>
        <strain evidence="9">J</strain>
    </source>
</reference>